<keyword evidence="2" id="KW-1185">Reference proteome</keyword>
<dbReference type="EMBL" id="JAJSOF020000011">
    <property type="protein sequence ID" value="KAJ4444705.1"/>
    <property type="molecule type" value="Genomic_DNA"/>
</dbReference>
<evidence type="ECO:0000313" key="2">
    <source>
        <dbReference type="Proteomes" id="UP001148838"/>
    </source>
</evidence>
<gene>
    <name evidence="1" type="ORF">ANN_06502</name>
</gene>
<reference evidence="1 2" key="1">
    <citation type="journal article" date="2022" name="Allergy">
        <title>Genome assembly and annotation of Periplaneta americana reveal a comprehensive cockroach allergen profile.</title>
        <authorList>
            <person name="Wang L."/>
            <person name="Xiong Q."/>
            <person name="Saelim N."/>
            <person name="Wang L."/>
            <person name="Nong W."/>
            <person name="Wan A.T."/>
            <person name="Shi M."/>
            <person name="Liu X."/>
            <person name="Cao Q."/>
            <person name="Hui J.H.L."/>
            <person name="Sookrung N."/>
            <person name="Leung T.F."/>
            <person name="Tungtrongchitr A."/>
            <person name="Tsui S.K.W."/>
        </authorList>
    </citation>
    <scope>NUCLEOTIDE SEQUENCE [LARGE SCALE GENOMIC DNA]</scope>
    <source>
        <strain evidence="1">PWHHKU_190912</strain>
    </source>
</reference>
<comment type="caution">
    <text evidence="1">The sequence shown here is derived from an EMBL/GenBank/DDBJ whole genome shotgun (WGS) entry which is preliminary data.</text>
</comment>
<evidence type="ECO:0000313" key="1">
    <source>
        <dbReference type="EMBL" id="KAJ4444705.1"/>
    </source>
</evidence>
<name>A0ABQ8TG85_PERAM</name>
<organism evidence="1 2">
    <name type="scientific">Periplaneta americana</name>
    <name type="common">American cockroach</name>
    <name type="synonym">Blatta americana</name>
    <dbReference type="NCBI Taxonomy" id="6978"/>
    <lineage>
        <taxon>Eukaryota</taxon>
        <taxon>Metazoa</taxon>
        <taxon>Ecdysozoa</taxon>
        <taxon>Arthropoda</taxon>
        <taxon>Hexapoda</taxon>
        <taxon>Insecta</taxon>
        <taxon>Pterygota</taxon>
        <taxon>Neoptera</taxon>
        <taxon>Polyneoptera</taxon>
        <taxon>Dictyoptera</taxon>
        <taxon>Blattodea</taxon>
        <taxon>Blattoidea</taxon>
        <taxon>Blattidae</taxon>
        <taxon>Blattinae</taxon>
        <taxon>Periplaneta</taxon>
    </lineage>
</organism>
<dbReference type="Proteomes" id="UP001148838">
    <property type="component" value="Unassembled WGS sequence"/>
</dbReference>
<protein>
    <submittedName>
        <fullName evidence="1">Uncharacterized protein</fullName>
    </submittedName>
</protein>
<proteinExistence type="predicted"/>
<sequence>MWCTTRNHKESCLKSVEPGNKHEEFRAWPRNLNRVGRMGQDIAMSLKWTGADQNGIQTKPGSPCTPTIVAQGSGAEPCTTAQPMDCFRTAQHWAPQCRTELARDFTHHHKGLGLEVQYNGLGSGHVKQCWFWVGWAADALGLAVLSCGPACRTLVWRRKGSRATQL</sequence>
<accession>A0ABQ8TG85</accession>